<dbReference type="EMBL" id="LLZH01000298">
    <property type="protein sequence ID" value="KUL27552.1"/>
    <property type="molecule type" value="Genomic_DNA"/>
</dbReference>
<reference evidence="3 4" key="1">
    <citation type="submission" date="2015-10" db="EMBL/GenBank/DDBJ databases">
        <authorList>
            <person name="Gilbert D.G."/>
        </authorList>
    </citation>
    <scope>NUCLEOTIDE SEQUENCE [LARGE SCALE GENOMIC DNA]</scope>
    <source>
        <strain evidence="3 4">NRRL B-16712</strain>
    </source>
</reference>
<comment type="similarity">
    <text evidence="1">Belongs to the glycosyltransferase 2 family.</text>
</comment>
<evidence type="ECO:0000259" key="2">
    <source>
        <dbReference type="Pfam" id="PF00535"/>
    </source>
</evidence>
<feature type="domain" description="Glycosyltransferase 2-like" evidence="2">
    <location>
        <begin position="13"/>
        <end position="136"/>
    </location>
</feature>
<dbReference type="RefSeq" id="WP_067700367.1">
    <property type="nucleotide sequence ID" value="NZ_LLZH01000298.1"/>
</dbReference>
<dbReference type="SUPFAM" id="SSF53448">
    <property type="entry name" value="Nucleotide-diphospho-sugar transferases"/>
    <property type="match status" value="1"/>
</dbReference>
<accession>A0A117MNQ7</accession>
<dbReference type="OrthoDB" id="9810303at2"/>
<evidence type="ECO:0000256" key="1">
    <source>
        <dbReference type="ARBA" id="ARBA00006739"/>
    </source>
</evidence>
<dbReference type="PANTHER" id="PTHR48090">
    <property type="entry name" value="UNDECAPRENYL-PHOSPHATE 4-DEOXY-4-FORMAMIDO-L-ARABINOSE TRANSFERASE-RELATED"/>
    <property type="match status" value="1"/>
</dbReference>
<dbReference type="AlphaFoldDB" id="A0A117MNQ7"/>
<evidence type="ECO:0000313" key="3">
    <source>
        <dbReference type="EMBL" id="KUL27552.1"/>
    </source>
</evidence>
<name>A0A117MNQ7_9ACTN</name>
<sequence length="239" mass="25991">MNTSYPDVALLLAVHNPGPHLKDLITGTIADGLDPTRIVVVDDGSGPSAEPELSAIRSLGCPVLIHPTNQGKGVALKTGFRYVRTTLPGLDVISADADGQHHPQDVRRIAERTGRGLIVLGTRPFAPMPLRSRFGNTVTHLLFRAATGRDVSDTQTGLRAYPADLLERFEAIEGERFEYEMNVLLDAAAASRPMEEVAIPARYLNGNAASHFGGLADSIRIYRPLLRYAFTSLLTRRAR</sequence>
<dbReference type="Proteomes" id="UP000053244">
    <property type="component" value="Unassembled WGS sequence"/>
</dbReference>
<dbReference type="CDD" id="cd04179">
    <property type="entry name" value="DPM_DPG-synthase_like"/>
    <property type="match status" value="1"/>
</dbReference>
<evidence type="ECO:0000313" key="4">
    <source>
        <dbReference type="Proteomes" id="UP000053244"/>
    </source>
</evidence>
<organism evidence="3 4">
    <name type="scientific">Actinoplanes awajinensis subsp. mycoplanecinus</name>
    <dbReference type="NCBI Taxonomy" id="135947"/>
    <lineage>
        <taxon>Bacteria</taxon>
        <taxon>Bacillati</taxon>
        <taxon>Actinomycetota</taxon>
        <taxon>Actinomycetes</taxon>
        <taxon>Micromonosporales</taxon>
        <taxon>Micromonosporaceae</taxon>
        <taxon>Actinoplanes</taxon>
    </lineage>
</organism>
<dbReference type="Pfam" id="PF00535">
    <property type="entry name" value="Glycos_transf_2"/>
    <property type="match status" value="1"/>
</dbReference>
<gene>
    <name evidence="3" type="ORF">ADL15_35240</name>
</gene>
<dbReference type="InterPro" id="IPR029044">
    <property type="entry name" value="Nucleotide-diphossugar_trans"/>
</dbReference>
<protein>
    <recommendedName>
        <fullName evidence="2">Glycosyltransferase 2-like domain-containing protein</fullName>
    </recommendedName>
</protein>
<proteinExistence type="inferred from homology"/>
<comment type="caution">
    <text evidence="3">The sequence shown here is derived from an EMBL/GenBank/DDBJ whole genome shotgun (WGS) entry which is preliminary data.</text>
</comment>
<dbReference type="InterPro" id="IPR001173">
    <property type="entry name" value="Glyco_trans_2-like"/>
</dbReference>
<dbReference type="InterPro" id="IPR050256">
    <property type="entry name" value="Glycosyltransferase_2"/>
</dbReference>
<dbReference type="Gene3D" id="3.90.550.10">
    <property type="entry name" value="Spore Coat Polysaccharide Biosynthesis Protein SpsA, Chain A"/>
    <property type="match status" value="1"/>
</dbReference>
<dbReference type="PANTHER" id="PTHR48090:SF7">
    <property type="entry name" value="RFBJ PROTEIN"/>
    <property type="match status" value="1"/>
</dbReference>
<keyword evidence="4" id="KW-1185">Reference proteome</keyword>